<feature type="transmembrane region" description="Helical" evidence="7">
    <location>
        <begin position="369"/>
        <end position="394"/>
    </location>
</feature>
<dbReference type="InterPro" id="IPR036259">
    <property type="entry name" value="MFS_trans_sf"/>
</dbReference>
<evidence type="ECO:0000256" key="5">
    <source>
        <dbReference type="ARBA" id="ARBA00022989"/>
    </source>
</evidence>
<evidence type="ECO:0000256" key="3">
    <source>
        <dbReference type="ARBA" id="ARBA00022475"/>
    </source>
</evidence>
<evidence type="ECO:0000256" key="1">
    <source>
        <dbReference type="ARBA" id="ARBA00004429"/>
    </source>
</evidence>
<accession>A0A841FKD0</accession>
<dbReference type="GO" id="GO:0022857">
    <property type="term" value="F:transmembrane transporter activity"/>
    <property type="evidence" value="ECO:0007669"/>
    <property type="project" value="InterPro"/>
</dbReference>
<proteinExistence type="predicted"/>
<feature type="transmembrane region" description="Helical" evidence="7">
    <location>
        <begin position="309"/>
        <end position="331"/>
    </location>
</feature>
<name>A0A841FKD0_9ACTN</name>
<feature type="transmembrane region" description="Helical" evidence="7">
    <location>
        <begin position="224"/>
        <end position="246"/>
    </location>
</feature>
<feature type="transmembrane region" description="Helical" evidence="7">
    <location>
        <begin position="285"/>
        <end position="303"/>
    </location>
</feature>
<dbReference type="PANTHER" id="PTHR23513:SF9">
    <property type="entry name" value="ENTEROBACTIN EXPORTER ENTS"/>
    <property type="match status" value="1"/>
</dbReference>
<keyword evidence="5 7" id="KW-1133">Transmembrane helix</keyword>
<gene>
    <name evidence="9" type="ORF">HNR73_005669</name>
</gene>
<evidence type="ECO:0000256" key="6">
    <source>
        <dbReference type="ARBA" id="ARBA00023136"/>
    </source>
</evidence>
<comment type="caution">
    <text evidence="9">The sequence shown here is derived from an EMBL/GenBank/DDBJ whole genome shotgun (WGS) entry which is preliminary data.</text>
</comment>
<evidence type="ECO:0000259" key="8">
    <source>
        <dbReference type="PROSITE" id="PS50850"/>
    </source>
</evidence>
<dbReference type="InterPro" id="IPR020846">
    <property type="entry name" value="MFS_dom"/>
</dbReference>
<evidence type="ECO:0000256" key="7">
    <source>
        <dbReference type="SAM" id="Phobius"/>
    </source>
</evidence>
<dbReference type="PROSITE" id="PS50850">
    <property type="entry name" value="MFS"/>
    <property type="match status" value="1"/>
</dbReference>
<dbReference type="GO" id="GO:0005886">
    <property type="term" value="C:plasma membrane"/>
    <property type="evidence" value="ECO:0007669"/>
    <property type="project" value="UniProtKB-SubCell"/>
</dbReference>
<dbReference type="EMBL" id="JACHGT010000013">
    <property type="protein sequence ID" value="MBB6037791.1"/>
    <property type="molecule type" value="Genomic_DNA"/>
</dbReference>
<feature type="transmembrane region" description="Helical" evidence="7">
    <location>
        <begin position="150"/>
        <end position="168"/>
    </location>
</feature>
<keyword evidence="6 7" id="KW-0472">Membrane</keyword>
<feature type="transmembrane region" description="Helical" evidence="7">
    <location>
        <begin position="81"/>
        <end position="101"/>
    </location>
</feature>
<dbReference type="Pfam" id="PF05977">
    <property type="entry name" value="MFS_3"/>
    <property type="match status" value="1"/>
</dbReference>
<sequence length="426" mass="45260">MPLLALDVRPLRNRDFRIYYTGSAVSSFGSVISFVVIPFQVAVLTESPFLVGLLGLCELLPLLITSFIGGALADYVDRRKLVLWCEVALTALTALLLLNSLGGTPQLWALYVIAALTSGLSGLARPSREALIPRLVTPEEIPAVSGLQSTYHNISSIGGPALAGLLLANFPLAWVYAIDLATFLVSLLCLSLIRAVPPPPGADRPSVRSVVDGLKYARKRPELLGTYLVDMNAMFFGMPMALYPFLALKFGGPQVLGLLHAAPAAGALLASMTSGWSARVHRHGLMVLLAAGVWGLGVLGFGLSPTLWMALLFLALAGFGDMISGLFRGIIWNQTIPDHFRGRLAGIEQLSYLSGPTLGNLESGIAAKAFGISGSVVFGGVMSLVGTAALAVWLRPFLKYDGRDGIERKRAEEAAHAAKSNEHTVS</sequence>
<feature type="transmembrane region" description="Helical" evidence="7">
    <location>
        <begin position="258"/>
        <end position="278"/>
    </location>
</feature>
<keyword evidence="3" id="KW-1003">Cell membrane</keyword>
<reference evidence="9 10" key="1">
    <citation type="submission" date="2020-08" db="EMBL/GenBank/DDBJ databases">
        <title>Genomic Encyclopedia of Type Strains, Phase IV (KMG-IV): sequencing the most valuable type-strain genomes for metagenomic binning, comparative biology and taxonomic classification.</title>
        <authorList>
            <person name="Goeker M."/>
        </authorList>
    </citation>
    <scope>NUCLEOTIDE SEQUENCE [LARGE SCALE GENOMIC DNA]</scope>
    <source>
        <strain evidence="9 10">YIM 65646</strain>
    </source>
</reference>
<organism evidence="9 10">
    <name type="scientific">Phytomonospora endophytica</name>
    <dbReference type="NCBI Taxonomy" id="714109"/>
    <lineage>
        <taxon>Bacteria</taxon>
        <taxon>Bacillati</taxon>
        <taxon>Actinomycetota</taxon>
        <taxon>Actinomycetes</taxon>
        <taxon>Micromonosporales</taxon>
        <taxon>Micromonosporaceae</taxon>
        <taxon>Phytomonospora</taxon>
    </lineage>
</organism>
<protein>
    <submittedName>
        <fullName evidence="9">MFS family permease</fullName>
    </submittedName>
</protein>
<feature type="transmembrane region" description="Helical" evidence="7">
    <location>
        <begin position="18"/>
        <end position="43"/>
    </location>
</feature>
<dbReference type="CDD" id="cd06173">
    <property type="entry name" value="MFS_MefA_like"/>
    <property type="match status" value="1"/>
</dbReference>
<dbReference type="SUPFAM" id="SSF103473">
    <property type="entry name" value="MFS general substrate transporter"/>
    <property type="match status" value="1"/>
</dbReference>
<feature type="domain" description="Major facilitator superfamily (MFS) profile" evidence="8">
    <location>
        <begin position="218"/>
        <end position="426"/>
    </location>
</feature>
<evidence type="ECO:0000256" key="4">
    <source>
        <dbReference type="ARBA" id="ARBA00022692"/>
    </source>
</evidence>
<feature type="transmembrane region" description="Helical" evidence="7">
    <location>
        <begin position="107"/>
        <end position="124"/>
    </location>
</feature>
<dbReference type="InterPro" id="IPR010290">
    <property type="entry name" value="TM_effector"/>
</dbReference>
<dbReference type="PANTHER" id="PTHR23513">
    <property type="entry name" value="INTEGRAL MEMBRANE EFFLUX PROTEIN-RELATED"/>
    <property type="match status" value="1"/>
</dbReference>
<dbReference type="RefSeq" id="WP_184790595.1">
    <property type="nucleotide sequence ID" value="NZ_BONT01000053.1"/>
</dbReference>
<evidence type="ECO:0000256" key="2">
    <source>
        <dbReference type="ARBA" id="ARBA00022448"/>
    </source>
</evidence>
<comment type="subcellular location">
    <subcellularLocation>
        <location evidence="1">Cell inner membrane</location>
        <topology evidence="1">Multi-pass membrane protein</topology>
    </subcellularLocation>
</comment>
<evidence type="ECO:0000313" key="9">
    <source>
        <dbReference type="EMBL" id="MBB6037791.1"/>
    </source>
</evidence>
<keyword evidence="10" id="KW-1185">Reference proteome</keyword>
<dbReference type="AlphaFoldDB" id="A0A841FKD0"/>
<dbReference type="Proteomes" id="UP000548476">
    <property type="component" value="Unassembled WGS sequence"/>
</dbReference>
<evidence type="ECO:0000313" key="10">
    <source>
        <dbReference type="Proteomes" id="UP000548476"/>
    </source>
</evidence>
<keyword evidence="4 7" id="KW-0812">Transmembrane</keyword>
<keyword evidence="2" id="KW-0813">Transport</keyword>
<feature type="transmembrane region" description="Helical" evidence="7">
    <location>
        <begin position="49"/>
        <end position="69"/>
    </location>
</feature>
<dbReference type="Gene3D" id="1.20.1250.20">
    <property type="entry name" value="MFS general substrate transporter like domains"/>
    <property type="match status" value="2"/>
</dbReference>